<protein>
    <submittedName>
        <fullName evidence="1">Uncharacterized protein</fullName>
    </submittedName>
</protein>
<dbReference type="Proteomes" id="UP000476055">
    <property type="component" value="Unassembled WGS sequence"/>
</dbReference>
<evidence type="ECO:0000313" key="2">
    <source>
        <dbReference type="Proteomes" id="UP000476055"/>
    </source>
</evidence>
<dbReference type="RefSeq" id="WP_154497214.1">
    <property type="nucleotide sequence ID" value="NZ_VUMU01000015.1"/>
</dbReference>
<evidence type="ECO:0000313" key="1">
    <source>
        <dbReference type="EMBL" id="MST58761.1"/>
    </source>
</evidence>
<proteinExistence type="predicted"/>
<sequence length="93" mass="10948">MKQYVTLDKRSKKAQREYYAKQRTTWGELNPVTRSVPSGKAYNRKKEKQRIGVEFRNGFDADFLRSLVLFIHFRSKRSIANTLTTISRFCGLL</sequence>
<gene>
    <name evidence="1" type="ORF">FYJ59_11025</name>
</gene>
<reference evidence="1 2" key="1">
    <citation type="submission" date="2019-08" db="EMBL/GenBank/DDBJ databases">
        <title>In-depth cultivation of the pig gut microbiome towards novel bacterial diversity and tailored functional studies.</title>
        <authorList>
            <person name="Wylensek D."/>
            <person name="Hitch T.C.A."/>
            <person name="Clavel T."/>
        </authorList>
    </citation>
    <scope>NUCLEOTIDE SEQUENCE [LARGE SCALE GENOMIC DNA]</scope>
    <source>
        <strain evidence="1 2">WCA3-601-WT-6H</strain>
    </source>
</reference>
<keyword evidence="2" id="KW-1185">Reference proteome</keyword>
<comment type="caution">
    <text evidence="1">The sequence shown here is derived from an EMBL/GenBank/DDBJ whole genome shotgun (WGS) entry which is preliminary data.</text>
</comment>
<dbReference type="EMBL" id="VUMU01000015">
    <property type="protein sequence ID" value="MST58761.1"/>
    <property type="molecule type" value="Genomic_DNA"/>
</dbReference>
<dbReference type="AlphaFoldDB" id="A0A6L5YKH8"/>
<accession>A0A6L5YKH8</accession>
<name>A0A6L5YKH8_9FIRM</name>
<organism evidence="1 2">
    <name type="scientific">Waltera intestinalis</name>
    <dbReference type="NCBI Taxonomy" id="2606635"/>
    <lineage>
        <taxon>Bacteria</taxon>
        <taxon>Bacillati</taxon>
        <taxon>Bacillota</taxon>
        <taxon>Clostridia</taxon>
        <taxon>Lachnospirales</taxon>
        <taxon>Lachnospiraceae</taxon>
        <taxon>Waltera</taxon>
    </lineage>
</organism>